<evidence type="ECO:0000313" key="9">
    <source>
        <dbReference type="EMBL" id="TCL35276.1"/>
    </source>
</evidence>
<evidence type="ECO:0000313" key="10">
    <source>
        <dbReference type="Proteomes" id="UP000295063"/>
    </source>
</evidence>
<feature type="transmembrane region" description="Helical" evidence="7">
    <location>
        <begin position="341"/>
        <end position="364"/>
    </location>
</feature>
<sequence length="419" mass="44844">MKQKSMMALRTIACGWLAFLCSFVDRLSWPPIIPMAAVELRLTAAEAGGFMSAFFFGYLLTQLPGGMLADRWGTRKVLLVSLFVMGLFTMGLAVTNDFGQGVILRFLAGFGSGAVLAAAVKGVYDHVAAEHRAMAMGFFMTSAPLGLLLANLLSPLIAAHYGWRTSFLFAGSMTLAALGLTWLILPRRTGLRIVPAAGKTGIKFELKEIITNRELMLTAAAGFFAMWGTWGTLTWANAYMHQGLGLSLKESGRTMALFGIGALIGQPVVGWLSDRFRQRRRQASMVLLGVFAVLLWLFAKNQDAQYLAVLATLLGAGAFMFGPVLNTFISELVAARSVATAVGFCNGVWQIGSLISPVTAGLVLDQTGSYVYAFSILAAGPLVAVGLLAFVRSDRAFVERPLTKARIQAAGSLPGPVPK</sequence>
<reference evidence="9 10" key="1">
    <citation type="submission" date="2019-03" db="EMBL/GenBank/DDBJ databases">
        <title>Genomic Encyclopedia of Type Strains, Phase IV (KMG-IV): sequencing the most valuable type-strain genomes for metagenomic binning, comparative biology and taxonomic classification.</title>
        <authorList>
            <person name="Goeker M."/>
        </authorList>
    </citation>
    <scope>NUCLEOTIDE SEQUENCE [LARGE SCALE GENOMIC DNA]</scope>
    <source>
        <strain evidence="9 10">DSM 15969</strain>
    </source>
</reference>
<proteinExistence type="predicted"/>
<feature type="transmembrane region" description="Helical" evidence="7">
    <location>
        <begin position="136"/>
        <end position="161"/>
    </location>
</feature>
<name>A0A4R1Q3R7_9FIRM</name>
<dbReference type="InterPro" id="IPR020846">
    <property type="entry name" value="MFS_dom"/>
</dbReference>
<feature type="transmembrane region" description="Helical" evidence="7">
    <location>
        <begin position="77"/>
        <end position="96"/>
    </location>
</feature>
<comment type="subcellular location">
    <subcellularLocation>
        <location evidence="1">Cell membrane</location>
        <topology evidence="1">Multi-pass membrane protein</topology>
    </subcellularLocation>
</comment>
<dbReference type="InterPro" id="IPR050189">
    <property type="entry name" value="MFS_Efflux_Transporters"/>
</dbReference>
<evidence type="ECO:0000256" key="6">
    <source>
        <dbReference type="ARBA" id="ARBA00023136"/>
    </source>
</evidence>
<evidence type="ECO:0000256" key="7">
    <source>
        <dbReference type="SAM" id="Phobius"/>
    </source>
</evidence>
<evidence type="ECO:0000256" key="1">
    <source>
        <dbReference type="ARBA" id="ARBA00004651"/>
    </source>
</evidence>
<dbReference type="InterPro" id="IPR011701">
    <property type="entry name" value="MFS"/>
</dbReference>
<dbReference type="RefSeq" id="WP_132082684.1">
    <property type="nucleotide sequence ID" value="NZ_SLUI01000013.1"/>
</dbReference>
<evidence type="ECO:0000256" key="5">
    <source>
        <dbReference type="ARBA" id="ARBA00022989"/>
    </source>
</evidence>
<keyword evidence="10" id="KW-1185">Reference proteome</keyword>
<dbReference type="EMBL" id="SLUI01000013">
    <property type="protein sequence ID" value="TCL35276.1"/>
    <property type="molecule type" value="Genomic_DNA"/>
</dbReference>
<feature type="transmembrane region" description="Helical" evidence="7">
    <location>
        <begin position="215"/>
        <end position="235"/>
    </location>
</feature>
<dbReference type="Gene3D" id="1.20.1250.20">
    <property type="entry name" value="MFS general substrate transporter like domains"/>
    <property type="match status" value="2"/>
</dbReference>
<evidence type="ECO:0000259" key="8">
    <source>
        <dbReference type="PROSITE" id="PS50850"/>
    </source>
</evidence>
<feature type="transmembrane region" description="Helical" evidence="7">
    <location>
        <begin position="102"/>
        <end position="124"/>
    </location>
</feature>
<feature type="transmembrane region" description="Helical" evidence="7">
    <location>
        <begin position="305"/>
        <end position="329"/>
    </location>
</feature>
<feature type="domain" description="Major facilitator superfamily (MFS) profile" evidence="8">
    <location>
        <begin position="11"/>
        <end position="396"/>
    </location>
</feature>
<dbReference type="Proteomes" id="UP000295063">
    <property type="component" value="Unassembled WGS sequence"/>
</dbReference>
<keyword evidence="3" id="KW-1003">Cell membrane</keyword>
<dbReference type="OrthoDB" id="1673995at2"/>
<comment type="caution">
    <text evidence="9">The sequence shown here is derived from an EMBL/GenBank/DDBJ whole genome shotgun (WGS) entry which is preliminary data.</text>
</comment>
<dbReference type="Pfam" id="PF07690">
    <property type="entry name" value="MFS_1"/>
    <property type="match status" value="1"/>
</dbReference>
<dbReference type="AlphaFoldDB" id="A0A4R1Q3R7"/>
<feature type="transmembrane region" description="Helical" evidence="7">
    <location>
        <begin position="255"/>
        <end position="272"/>
    </location>
</feature>
<dbReference type="PROSITE" id="PS50850">
    <property type="entry name" value="MFS"/>
    <property type="match status" value="1"/>
</dbReference>
<keyword evidence="2" id="KW-0813">Transport</keyword>
<dbReference type="PANTHER" id="PTHR43124:SF3">
    <property type="entry name" value="CHLORAMPHENICOL EFFLUX PUMP RV0191"/>
    <property type="match status" value="1"/>
</dbReference>
<evidence type="ECO:0000256" key="4">
    <source>
        <dbReference type="ARBA" id="ARBA00022692"/>
    </source>
</evidence>
<dbReference type="PANTHER" id="PTHR43124">
    <property type="entry name" value="PURINE EFFLUX PUMP PBUE"/>
    <property type="match status" value="1"/>
</dbReference>
<keyword evidence="5 7" id="KW-1133">Transmembrane helix</keyword>
<dbReference type="GO" id="GO:0005886">
    <property type="term" value="C:plasma membrane"/>
    <property type="evidence" value="ECO:0007669"/>
    <property type="project" value="UniProtKB-SubCell"/>
</dbReference>
<gene>
    <name evidence="9" type="ORF">EV210_113119</name>
</gene>
<evidence type="ECO:0000256" key="3">
    <source>
        <dbReference type="ARBA" id="ARBA00022475"/>
    </source>
</evidence>
<feature type="transmembrane region" description="Helical" evidence="7">
    <location>
        <begin position="42"/>
        <end position="65"/>
    </location>
</feature>
<protein>
    <submittedName>
        <fullName evidence="9">Sugar phosphate permease</fullName>
    </submittedName>
</protein>
<dbReference type="GO" id="GO:0022857">
    <property type="term" value="F:transmembrane transporter activity"/>
    <property type="evidence" value="ECO:0007669"/>
    <property type="project" value="InterPro"/>
</dbReference>
<dbReference type="InterPro" id="IPR036259">
    <property type="entry name" value="MFS_trans_sf"/>
</dbReference>
<keyword evidence="6 7" id="KW-0472">Membrane</keyword>
<feature type="transmembrane region" description="Helical" evidence="7">
    <location>
        <begin position="167"/>
        <end position="185"/>
    </location>
</feature>
<keyword evidence="4 7" id="KW-0812">Transmembrane</keyword>
<feature type="transmembrane region" description="Helical" evidence="7">
    <location>
        <begin position="370"/>
        <end position="391"/>
    </location>
</feature>
<organism evidence="9 10">
    <name type="scientific">Anaerospora hongkongensis</name>
    <dbReference type="NCBI Taxonomy" id="244830"/>
    <lineage>
        <taxon>Bacteria</taxon>
        <taxon>Bacillati</taxon>
        <taxon>Bacillota</taxon>
        <taxon>Negativicutes</taxon>
        <taxon>Selenomonadales</taxon>
        <taxon>Sporomusaceae</taxon>
        <taxon>Anaerospora</taxon>
    </lineage>
</organism>
<dbReference type="SUPFAM" id="SSF103473">
    <property type="entry name" value="MFS general substrate transporter"/>
    <property type="match status" value="1"/>
</dbReference>
<feature type="transmembrane region" description="Helical" evidence="7">
    <location>
        <begin position="284"/>
        <end position="299"/>
    </location>
</feature>
<evidence type="ECO:0000256" key="2">
    <source>
        <dbReference type="ARBA" id="ARBA00022448"/>
    </source>
</evidence>
<accession>A0A4R1Q3R7</accession>